<dbReference type="GO" id="GO:0016887">
    <property type="term" value="F:ATP hydrolysis activity"/>
    <property type="evidence" value="ECO:0007669"/>
    <property type="project" value="InterPro"/>
</dbReference>
<dbReference type="SMART" id="SM00534">
    <property type="entry name" value="MUTSac"/>
    <property type="match status" value="1"/>
</dbReference>
<dbReference type="GO" id="GO:0140664">
    <property type="term" value="F:ATP-dependent DNA damage sensor activity"/>
    <property type="evidence" value="ECO:0007669"/>
    <property type="project" value="InterPro"/>
</dbReference>
<evidence type="ECO:0000256" key="10">
    <source>
        <dbReference type="SAM" id="Coils"/>
    </source>
</evidence>
<dbReference type="SMART" id="SM00463">
    <property type="entry name" value="SMR"/>
    <property type="match status" value="1"/>
</dbReference>
<reference evidence="13 16" key="2">
    <citation type="submission" date="2019-07" db="EMBL/GenBank/DDBJ databases">
        <title>Whole genome shotgun sequence of Lactobacillus spicheri NBRC 107155.</title>
        <authorList>
            <person name="Hosoyama A."/>
            <person name="Uohara A."/>
            <person name="Ohji S."/>
            <person name="Ichikawa N."/>
        </authorList>
    </citation>
    <scope>NUCLEOTIDE SEQUENCE [LARGE SCALE GENOMIC DNA]</scope>
    <source>
        <strain evidence="13 16">NBRC 107155</strain>
    </source>
</reference>
<dbReference type="InterPro" id="IPR000432">
    <property type="entry name" value="DNA_mismatch_repair_MutS_C"/>
</dbReference>
<dbReference type="SMART" id="SM00533">
    <property type="entry name" value="MUTSd"/>
    <property type="match status" value="1"/>
</dbReference>
<dbReference type="Pfam" id="PF01713">
    <property type="entry name" value="Smr"/>
    <property type="match status" value="1"/>
</dbReference>
<dbReference type="GO" id="GO:0072344">
    <property type="term" value="P:rescue of stalled ribosome"/>
    <property type="evidence" value="ECO:0007669"/>
    <property type="project" value="UniProtKB-UniRule"/>
</dbReference>
<dbReference type="InterPro" id="IPR007696">
    <property type="entry name" value="DNA_mismatch_repair_MutS_core"/>
</dbReference>
<dbReference type="InterPro" id="IPR046893">
    <property type="entry name" value="MSSS"/>
</dbReference>
<evidence type="ECO:0000259" key="12">
    <source>
        <dbReference type="PROSITE" id="PS50828"/>
    </source>
</evidence>
<dbReference type="GO" id="GO:0019843">
    <property type="term" value="F:rRNA binding"/>
    <property type="evidence" value="ECO:0007669"/>
    <property type="project" value="UniProtKB-UniRule"/>
</dbReference>
<comment type="function">
    <text evidence="9">Acts as a ribosome collision sensor, splitting the ribosome into its 2 subunits. Detects stalled/collided 70S ribosomes which it binds and splits by an ATP-hydrolysis driven conformational change. Acts upstream of the ribosome quality control system (RQC), a ribosome-associated complex that mediates the extraction of incompletely synthesized nascent chains from stalled ribosomes and their subsequent degradation. Probably generates substrates for RQC.</text>
</comment>
<evidence type="ECO:0000256" key="8">
    <source>
        <dbReference type="ARBA" id="ARBA00023125"/>
    </source>
</evidence>
<dbReference type="SUPFAM" id="SSF160443">
    <property type="entry name" value="SMR domain-like"/>
    <property type="match status" value="1"/>
</dbReference>
<comment type="function">
    <text evidence="9">Endonuclease that is involved in the suppression of homologous recombination and thus may have a key role in the control of bacterial genetic diversity.</text>
</comment>
<evidence type="ECO:0000256" key="5">
    <source>
        <dbReference type="ARBA" id="ARBA00022801"/>
    </source>
</evidence>
<dbReference type="EMBL" id="BJZI01000005">
    <property type="protein sequence ID" value="GEO65958.1"/>
    <property type="molecule type" value="Genomic_DNA"/>
</dbReference>
<evidence type="ECO:0000256" key="7">
    <source>
        <dbReference type="ARBA" id="ARBA00022884"/>
    </source>
</evidence>
<dbReference type="InterPro" id="IPR036063">
    <property type="entry name" value="Smr_dom_sf"/>
</dbReference>
<keyword evidence="16" id="KW-1185">Reference proteome</keyword>
<evidence type="ECO:0000313" key="13">
    <source>
        <dbReference type="EMBL" id="GEO65958.1"/>
    </source>
</evidence>
<dbReference type="GO" id="GO:0006298">
    <property type="term" value="P:mismatch repair"/>
    <property type="evidence" value="ECO:0007669"/>
    <property type="project" value="InterPro"/>
</dbReference>
<dbReference type="PIRSF" id="PIRSF005814">
    <property type="entry name" value="MutS_YshD"/>
    <property type="match status" value="1"/>
</dbReference>
<dbReference type="GO" id="GO:0045910">
    <property type="term" value="P:negative regulation of DNA recombination"/>
    <property type="evidence" value="ECO:0007669"/>
    <property type="project" value="InterPro"/>
</dbReference>
<keyword evidence="7 9" id="KW-0694">RNA-binding</keyword>
<dbReference type="CDD" id="cd03280">
    <property type="entry name" value="ABC_MutS2"/>
    <property type="match status" value="1"/>
</dbReference>
<proteinExistence type="inferred from homology"/>
<dbReference type="EC" id="3.1.-.-" evidence="9"/>
<dbReference type="OrthoDB" id="9808166at2"/>
<dbReference type="GO" id="GO:0043023">
    <property type="term" value="F:ribosomal large subunit binding"/>
    <property type="evidence" value="ECO:0007669"/>
    <property type="project" value="UniProtKB-UniRule"/>
</dbReference>
<evidence type="ECO:0000256" key="6">
    <source>
        <dbReference type="ARBA" id="ARBA00022840"/>
    </source>
</evidence>
<dbReference type="RefSeq" id="WP_045808312.1">
    <property type="nucleotide sequence ID" value="NZ_BJZI01000005.1"/>
</dbReference>
<dbReference type="Gene3D" id="3.40.50.300">
    <property type="entry name" value="P-loop containing nucleotide triphosphate hydrolases"/>
    <property type="match status" value="1"/>
</dbReference>
<evidence type="ECO:0000256" key="3">
    <source>
        <dbReference type="ARBA" id="ARBA00022741"/>
    </source>
</evidence>
<evidence type="ECO:0000256" key="9">
    <source>
        <dbReference type="HAMAP-Rule" id="MF_00092"/>
    </source>
</evidence>
<feature type="coiled-coil region" evidence="10">
    <location>
        <begin position="515"/>
        <end position="563"/>
    </location>
</feature>
<reference evidence="14 15" key="1">
    <citation type="submission" date="2015-03" db="EMBL/GenBank/DDBJ databases">
        <authorList>
            <person name="Zheng J."/>
            <person name="Ganezle M."/>
        </authorList>
    </citation>
    <scope>NUCLEOTIDE SEQUENCE [LARGE SCALE GENOMIC DNA]</scope>
    <source>
        <strain evidence="14 15">LP38</strain>
    </source>
</reference>
<keyword evidence="10" id="KW-0175">Coiled coil</keyword>
<evidence type="ECO:0000313" key="15">
    <source>
        <dbReference type="Proteomes" id="UP000033491"/>
    </source>
</evidence>
<organism evidence="14 15">
    <name type="scientific">Levilactobacillus spicheri</name>
    <dbReference type="NCBI Taxonomy" id="216463"/>
    <lineage>
        <taxon>Bacteria</taxon>
        <taxon>Bacillati</taxon>
        <taxon>Bacillota</taxon>
        <taxon>Bacilli</taxon>
        <taxon>Lactobacillales</taxon>
        <taxon>Lactobacillaceae</taxon>
        <taxon>Levilactobacillus</taxon>
    </lineage>
</organism>
<comment type="caution">
    <text evidence="14">The sequence shown here is derived from an EMBL/GenBank/DDBJ whole genome shotgun (WGS) entry which is preliminary data.</text>
</comment>
<keyword evidence="8 9" id="KW-0238">DNA-binding</keyword>
<feature type="domain" description="Smr" evidence="12">
    <location>
        <begin position="712"/>
        <end position="787"/>
    </location>
</feature>
<keyword evidence="2 9" id="KW-0699">rRNA-binding</keyword>
<dbReference type="FunFam" id="3.40.50.300:FF:000830">
    <property type="entry name" value="Endonuclease MutS2"/>
    <property type="match status" value="1"/>
</dbReference>
<dbReference type="HAMAP" id="MF_00092">
    <property type="entry name" value="MutS2"/>
    <property type="match status" value="1"/>
</dbReference>
<dbReference type="EC" id="3.6.4.-" evidence="9"/>
<feature type="compositionally biased region" description="Polar residues" evidence="11">
    <location>
        <begin position="698"/>
        <end position="709"/>
    </location>
</feature>
<dbReference type="GO" id="GO:0004519">
    <property type="term" value="F:endonuclease activity"/>
    <property type="evidence" value="ECO:0007669"/>
    <property type="project" value="UniProtKB-UniRule"/>
</dbReference>
<keyword evidence="3 9" id="KW-0547">Nucleotide-binding</keyword>
<dbReference type="InterPro" id="IPR005747">
    <property type="entry name" value="MutS2"/>
</dbReference>
<evidence type="ECO:0000313" key="14">
    <source>
        <dbReference type="EMBL" id="KJW11957.1"/>
    </source>
</evidence>
<evidence type="ECO:0000256" key="1">
    <source>
        <dbReference type="ARBA" id="ARBA00022722"/>
    </source>
</evidence>
<evidence type="ECO:0000256" key="2">
    <source>
        <dbReference type="ARBA" id="ARBA00022730"/>
    </source>
</evidence>
<dbReference type="Proteomes" id="UP000321691">
    <property type="component" value="Unassembled WGS sequence"/>
</dbReference>
<sequence>MNQKTLSIMEYERIKQAIRGYLVSAAGQHELSRLQPTANPEKLQRWLDETQDGADIYRLESGIPLPQLDDIRPHLKRLALEAVLNGLELAQISRVLWTTSAVVKFFDQLADKEVTMRQLDREVHELVTLPDVTRRLRTSLEGDGHLTDDASPELRQIRQHITQTAAAIRQTMDQYTRGKDAKYLSETIVTIRDDRYVLPVRSEYKQHFGGIVHDQSASGQTLFIEPQAVVGLNNRLRQAQMDERHEEQRILAELTALLTPYQDEILRNAQILGHLDFINAKARYAHQLHATEPKLSRDNAVNLRQARHPLIDPKKVVANDIAIGQDYKTIVVTGPNTGGKTITLKTLALVQLMGQSGLFIPANENSVIGVFDDIFADIGDEQSIEQSLSTFSGHMENIVAILKQADEHSLIVIDELGAGTDPQEGAALAIAILDQIGTLGSYVMVSTHYPELKAYGYNRPETINASMEFDAQTLQPTYRLLIGIPGRSNAFDIAARLGMPATVVAAARGLTDQDSQDLNAMIADLTEQKRQADADAASLHDELQEATELHSSLQKQFDQYQHQKDQLMLDAKQQANRLVDESRKRANQIIADLRKKQLDAGKSVVKEDELIAAQGALNAIQQDTGLKKNRVLRREKAKHTFKKGDSVLVKSYGQTGVLMQQLDDSHWEVQLGILKMKIATTDLEKAADPAKSRKQPRASIQRTGSSGMSPTLDLRGHRYEEAMAEVDRYIDSALLAGYPSVTIIHGKGTGALRKGVTEYLKRNNRIKSFGFSPANAGGDGSTVVRFK</sequence>
<keyword evidence="5 9" id="KW-0378">Hydrolase</keyword>
<dbReference type="PANTHER" id="PTHR48466">
    <property type="entry name" value="OS10G0509000 PROTEIN-RELATED"/>
    <property type="match status" value="1"/>
</dbReference>
<keyword evidence="4 9" id="KW-0255">Endonuclease</keyword>
<dbReference type="GO" id="GO:0005524">
    <property type="term" value="F:ATP binding"/>
    <property type="evidence" value="ECO:0007669"/>
    <property type="project" value="UniProtKB-UniRule"/>
</dbReference>
<feature type="binding site" evidence="9">
    <location>
        <begin position="334"/>
        <end position="341"/>
    </location>
    <ligand>
        <name>ATP</name>
        <dbReference type="ChEBI" id="CHEBI:30616"/>
    </ligand>
</feature>
<dbReference type="NCBIfam" id="TIGR01069">
    <property type="entry name" value="mutS2"/>
    <property type="match status" value="1"/>
</dbReference>
<dbReference type="Pfam" id="PF20297">
    <property type="entry name" value="MSSS"/>
    <property type="match status" value="1"/>
</dbReference>
<gene>
    <name evidence="9 13" type="primary">mutS2</name>
    <name evidence="9" type="synonym">rqcU</name>
    <name evidence="13" type="ORF">LSP04_03770</name>
    <name evidence="14" type="ORF">VC81_12125</name>
</gene>
<accession>A0A0F3RT49</accession>
<dbReference type="PATRIC" id="fig|216463.3.peg.1680"/>
<dbReference type="Gene3D" id="3.30.1370.110">
    <property type="match status" value="1"/>
</dbReference>
<feature type="region of interest" description="Disordered" evidence="11">
    <location>
        <begin position="685"/>
        <end position="713"/>
    </location>
</feature>
<dbReference type="SUPFAM" id="SSF52540">
    <property type="entry name" value="P-loop containing nucleoside triphosphate hydrolases"/>
    <property type="match status" value="1"/>
</dbReference>
<evidence type="ECO:0000256" key="11">
    <source>
        <dbReference type="SAM" id="MobiDB-lite"/>
    </source>
</evidence>
<dbReference type="PROSITE" id="PS50828">
    <property type="entry name" value="SMR"/>
    <property type="match status" value="1"/>
</dbReference>
<comment type="similarity">
    <text evidence="9">Belongs to the DNA mismatch repair MutS family. MutS2 subfamily.</text>
</comment>
<dbReference type="PROSITE" id="PS00486">
    <property type="entry name" value="DNA_MISMATCH_REPAIR_2"/>
    <property type="match status" value="1"/>
</dbReference>
<dbReference type="GO" id="GO:0030983">
    <property type="term" value="F:mismatched DNA binding"/>
    <property type="evidence" value="ECO:0007669"/>
    <property type="project" value="InterPro"/>
</dbReference>
<name>A0A0F3RT49_9LACO</name>
<dbReference type="InterPro" id="IPR036187">
    <property type="entry name" value="DNA_mismatch_repair_MutS_sf"/>
</dbReference>
<dbReference type="InterPro" id="IPR027417">
    <property type="entry name" value="P-loop_NTPase"/>
</dbReference>
<evidence type="ECO:0000313" key="16">
    <source>
        <dbReference type="Proteomes" id="UP000321691"/>
    </source>
</evidence>
<protein>
    <recommendedName>
        <fullName evidence="9">Endonuclease MutS2</fullName>
        <ecNumber evidence="9">3.1.-.-</ecNumber>
    </recommendedName>
    <alternativeName>
        <fullName evidence="9">Ribosome-associated protein quality control-upstream factor</fullName>
        <shortName evidence="9">RQC-upstream factor</shortName>
        <shortName evidence="9">RqcU</shortName>
        <ecNumber evidence="9">3.6.4.-</ecNumber>
    </alternativeName>
</protein>
<dbReference type="SUPFAM" id="SSF48334">
    <property type="entry name" value="DNA repair protein MutS, domain III"/>
    <property type="match status" value="1"/>
</dbReference>
<keyword evidence="6 9" id="KW-0067">ATP-binding</keyword>
<keyword evidence="1 9" id="KW-0540">Nuclease</keyword>
<dbReference type="InterPro" id="IPR002625">
    <property type="entry name" value="Smr_dom"/>
</dbReference>
<dbReference type="EMBL" id="JZCR01000024">
    <property type="protein sequence ID" value="KJW11957.1"/>
    <property type="molecule type" value="Genomic_DNA"/>
</dbReference>
<dbReference type="Proteomes" id="UP000033491">
    <property type="component" value="Unassembled WGS sequence"/>
</dbReference>
<dbReference type="InterPro" id="IPR045076">
    <property type="entry name" value="MutS"/>
</dbReference>
<comment type="subunit">
    <text evidence="9">Homodimer. Binds to stalled ribosomes, contacting rRNA.</text>
</comment>
<dbReference type="STRING" id="216463.VC81_12125"/>
<dbReference type="AlphaFoldDB" id="A0A0F3RT49"/>
<dbReference type="Pfam" id="PF00488">
    <property type="entry name" value="MutS_V"/>
    <property type="match status" value="1"/>
</dbReference>
<evidence type="ECO:0000256" key="4">
    <source>
        <dbReference type="ARBA" id="ARBA00022759"/>
    </source>
</evidence>
<dbReference type="PANTHER" id="PTHR48466:SF2">
    <property type="entry name" value="OS10G0509000 PROTEIN"/>
    <property type="match status" value="1"/>
</dbReference>